<dbReference type="Pfam" id="PF03401">
    <property type="entry name" value="TctC"/>
    <property type="match status" value="1"/>
</dbReference>
<name>A0A4Q7NHN4_9BURK</name>
<reference evidence="3 4" key="1">
    <citation type="submission" date="2019-02" db="EMBL/GenBank/DDBJ databases">
        <title>Genomic Encyclopedia of Type Strains, Phase IV (KMG-IV): sequencing the most valuable type-strain genomes for metagenomic binning, comparative biology and taxonomic classification.</title>
        <authorList>
            <person name="Goeker M."/>
        </authorList>
    </citation>
    <scope>NUCLEOTIDE SEQUENCE [LARGE SCALE GENOMIC DNA]</scope>
    <source>
        <strain evidence="3 4">K24</strain>
    </source>
</reference>
<dbReference type="Gene3D" id="3.40.190.150">
    <property type="entry name" value="Bordetella uptake gene, domain 1"/>
    <property type="match status" value="1"/>
</dbReference>
<dbReference type="CDD" id="cd13578">
    <property type="entry name" value="PBP2_Bug27"/>
    <property type="match status" value="1"/>
</dbReference>
<feature type="signal peptide" evidence="2">
    <location>
        <begin position="1"/>
        <end position="21"/>
    </location>
</feature>
<dbReference type="InterPro" id="IPR005064">
    <property type="entry name" value="BUG"/>
</dbReference>
<dbReference type="PANTHER" id="PTHR42928">
    <property type="entry name" value="TRICARBOXYLATE-BINDING PROTEIN"/>
    <property type="match status" value="1"/>
</dbReference>
<dbReference type="Proteomes" id="UP000292445">
    <property type="component" value="Unassembled WGS sequence"/>
</dbReference>
<keyword evidence="3" id="KW-0675">Receptor</keyword>
<evidence type="ECO:0000256" key="2">
    <source>
        <dbReference type="SAM" id="SignalP"/>
    </source>
</evidence>
<keyword evidence="4" id="KW-1185">Reference proteome</keyword>
<dbReference type="PANTHER" id="PTHR42928:SF5">
    <property type="entry name" value="BLR1237 PROTEIN"/>
    <property type="match status" value="1"/>
</dbReference>
<organism evidence="3 4">
    <name type="scientific">Pigmentiphaga kullae</name>
    <dbReference type="NCBI Taxonomy" id="151784"/>
    <lineage>
        <taxon>Bacteria</taxon>
        <taxon>Pseudomonadati</taxon>
        <taxon>Pseudomonadota</taxon>
        <taxon>Betaproteobacteria</taxon>
        <taxon>Burkholderiales</taxon>
        <taxon>Alcaligenaceae</taxon>
        <taxon>Pigmentiphaga</taxon>
    </lineage>
</organism>
<dbReference type="AlphaFoldDB" id="A0A4Q7NHN4"/>
<evidence type="ECO:0000313" key="4">
    <source>
        <dbReference type="Proteomes" id="UP000292445"/>
    </source>
</evidence>
<dbReference type="OrthoDB" id="8676981at2"/>
<dbReference type="EMBL" id="SGXC01000001">
    <property type="protein sequence ID" value="RZS84494.1"/>
    <property type="molecule type" value="Genomic_DNA"/>
</dbReference>
<dbReference type="InterPro" id="IPR042100">
    <property type="entry name" value="Bug_dom1"/>
</dbReference>
<gene>
    <name evidence="3" type="ORF">EV675_0511</name>
</gene>
<comment type="similarity">
    <text evidence="1">Belongs to the UPF0065 (bug) family.</text>
</comment>
<sequence length="318" mass="32814">MRYPYLTFAAACCAASLPAQAQSGPPTTIVVATSAGTGVDVIARVLGRQLAAQMGSPVIVENRPGASGNIGADHVARAASDGRTLLLAATTFATNAAVNRTLPYDPVKSFVPISLLSTGAMTLAVAPTLKAESVPELVRLAKATPGAINYASPGNGTPQHLAMELFKLEAGVDLFHVPYKSTGGAVTDLAGGHISAMVVPIDTVLPLATGGKVKVLGVMSAQRFQGLPDVPTLSEQGLPKVEVGVWYGLLAPAGTPRATVDRLNREVNEALARPEVVTTLRQQGIDPAGGSPERLAAHLRAELARWQAVVKAARISVD</sequence>
<evidence type="ECO:0000313" key="3">
    <source>
        <dbReference type="EMBL" id="RZS84494.1"/>
    </source>
</evidence>
<protein>
    <submittedName>
        <fullName evidence="3">Tripartite-type tricarboxylate transporter receptor subunit TctC</fullName>
    </submittedName>
</protein>
<feature type="chain" id="PRO_5020422374" evidence="2">
    <location>
        <begin position="22"/>
        <end position="318"/>
    </location>
</feature>
<dbReference type="RefSeq" id="WP_130355851.1">
    <property type="nucleotide sequence ID" value="NZ_SGXC01000001.1"/>
</dbReference>
<accession>A0A4Q7NHN4</accession>
<comment type="caution">
    <text evidence="3">The sequence shown here is derived from an EMBL/GenBank/DDBJ whole genome shotgun (WGS) entry which is preliminary data.</text>
</comment>
<dbReference type="Gene3D" id="3.40.190.10">
    <property type="entry name" value="Periplasmic binding protein-like II"/>
    <property type="match status" value="1"/>
</dbReference>
<evidence type="ECO:0000256" key="1">
    <source>
        <dbReference type="ARBA" id="ARBA00006987"/>
    </source>
</evidence>
<proteinExistence type="inferred from homology"/>
<keyword evidence="2" id="KW-0732">Signal</keyword>
<dbReference type="PIRSF" id="PIRSF017082">
    <property type="entry name" value="YflP"/>
    <property type="match status" value="1"/>
</dbReference>
<dbReference type="SUPFAM" id="SSF53850">
    <property type="entry name" value="Periplasmic binding protein-like II"/>
    <property type="match status" value="1"/>
</dbReference>